<sequence>MLPDTCPDTRRHRIGAGGPEALPFLPVNHPSLPSSPNDAASAGSGASGTPAGELRRGLSMRHVRFIAIGSAVGTGLFLGSAETIRSAGPAVLISYLVAGAAVFLVMRALGEMAVRHPVAGSFANYAHRYLGPYFGFLSGWTFVFEMLLVAIADMTAVTHYMALWAPGTPGWVWMAGAMLLIVGLNLLRVRVFGELEFWFSLIKVATIVAMIGGGLALLVFGVSVGGHTPTVTNLWAEPGGFAPFGVWGIIMSLGVVAFSFGGIETLGSTAGEADRPEHVIPKAVNSVPVRILLFYVLSLAVILCLVPWNQLDPSSSPFVTVFSALGLPAAQHIVNFVVLTAALSAMNSITYASARLMYGLSKQGHAPASFGRANGSGVPLIPVMVVLVALMLGLFAFLLIPDTLFLMVASIASFATVATWMFILAAHLRMRREMRLAGERSVYPMPGAPVTSWIAMAFCAFVLVAQAFSPTTIWALYIGFGWILLASLGYLLVRGRGREALELPVNPASVATLAPAPAEG</sequence>
<dbReference type="PANTHER" id="PTHR43495:SF4">
    <property type="entry name" value="AROMATIC AMINO ACID TRANSPORT PROTEIN AROP"/>
    <property type="match status" value="1"/>
</dbReference>
<evidence type="ECO:0000256" key="9">
    <source>
        <dbReference type="ARBA" id="ARBA00023136"/>
    </source>
</evidence>
<dbReference type="AlphaFoldDB" id="A0A496PGH7"/>
<gene>
    <name evidence="13" type="ORF">DWQ67_12385</name>
</gene>
<keyword evidence="4" id="KW-1003">Cell membrane</keyword>
<feature type="transmembrane region" description="Helical" evidence="11">
    <location>
        <begin position="63"/>
        <end position="81"/>
    </location>
</feature>
<organism evidence="13 14">
    <name type="scientific">Galactobacter caseinivorans</name>
    <dbReference type="NCBI Taxonomy" id="2676123"/>
    <lineage>
        <taxon>Bacteria</taxon>
        <taxon>Bacillati</taxon>
        <taxon>Actinomycetota</taxon>
        <taxon>Actinomycetes</taxon>
        <taxon>Micrococcales</taxon>
        <taxon>Micrococcaceae</taxon>
        <taxon>Galactobacter</taxon>
    </lineage>
</organism>
<evidence type="ECO:0000256" key="6">
    <source>
        <dbReference type="ARBA" id="ARBA00022692"/>
    </source>
</evidence>
<keyword evidence="8 11" id="KW-1133">Transmembrane helix</keyword>
<comment type="similarity">
    <text evidence="2">Belongs to the amino acid-polyamine-organocation (APC) superfamily. Amino acid transporter (AAT) (TC 2.A.3.1) family.</text>
</comment>
<feature type="transmembrane region" description="Helical" evidence="11">
    <location>
        <begin position="171"/>
        <end position="189"/>
    </location>
</feature>
<dbReference type="GO" id="GO:0006865">
    <property type="term" value="P:amino acid transport"/>
    <property type="evidence" value="ECO:0007669"/>
    <property type="project" value="UniProtKB-KW"/>
</dbReference>
<keyword evidence="6 11" id="KW-0812">Transmembrane</keyword>
<feature type="transmembrane region" description="Helical" evidence="11">
    <location>
        <begin position="130"/>
        <end position="151"/>
    </location>
</feature>
<evidence type="ECO:0000256" key="1">
    <source>
        <dbReference type="ARBA" id="ARBA00004429"/>
    </source>
</evidence>
<dbReference type="PANTHER" id="PTHR43495">
    <property type="entry name" value="GABA PERMEASE"/>
    <property type="match status" value="1"/>
</dbReference>
<evidence type="ECO:0000313" key="14">
    <source>
        <dbReference type="Proteomes" id="UP000273119"/>
    </source>
</evidence>
<accession>A0A496PGH7</accession>
<evidence type="ECO:0000259" key="12">
    <source>
        <dbReference type="Pfam" id="PF00324"/>
    </source>
</evidence>
<dbReference type="InterPro" id="IPR004840">
    <property type="entry name" value="Amino_acid_permease_CS"/>
</dbReference>
<dbReference type="FunFam" id="1.20.1740.10:FF:000001">
    <property type="entry name" value="Amino acid permease"/>
    <property type="match status" value="1"/>
</dbReference>
<feature type="transmembrane region" description="Helical" evidence="11">
    <location>
        <begin position="244"/>
        <end position="266"/>
    </location>
</feature>
<keyword evidence="14" id="KW-1185">Reference proteome</keyword>
<feature type="transmembrane region" description="Helical" evidence="11">
    <location>
        <begin position="87"/>
        <end position="109"/>
    </location>
</feature>
<comment type="caution">
    <text evidence="13">The sequence shown here is derived from an EMBL/GenBank/DDBJ whole genome shotgun (WGS) entry which is preliminary data.</text>
</comment>
<feature type="transmembrane region" description="Helical" evidence="11">
    <location>
        <begin position="447"/>
        <end position="468"/>
    </location>
</feature>
<evidence type="ECO:0000256" key="8">
    <source>
        <dbReference type="ARBA" id="ARBA00022989"/>
    </source>
</evidence>
<feature type="region of interest" description="Disordered" evidence="10">
    <location>
        <begin position="1"/>
        <end position="51"/>
    </location>
</feature>
<feature type="transmembrane region" description="Helical" evidence="11">
    <location>
        <begin position="287"/>
        <end position="309"/>
    </location>
</feature>
<feature type="transmembrane region" description="Helical" evidence="11">
    <location>
        <begin position="375"/>
        <end position="398"/>
    </location>
</feature>
<evidence type="ECO:0000256" key="4">
    <source>
        <dbReference type="ARBA" id="ARBA00022475"/>
    </source>
</evidence>
<comment type="subcellular location">
    <subcellularLocation>
        <location evidence="1">Cell inner membrane</location>
        <topology evidence="1">Multi-pass membrane protein</topology>
    </subcellularLocation>
</comment>
<dbReference type="InterPro" id="IPR004841">
    <property type="entry name" value="AA-permease/SLC12A_dom"/>
</dbReference>
<evidence type="ECO:0000256" key="3">
    <source>
        <dbReference type="ARBA" id="ARBA00022448"/>
    </source>
</evidence>
<feature type="transmembrane region" description="Helical" evidence="11">
    <location>
        <begin position="329"/>
        <end position="354"/>
    </location>
</feature>
<feature type="compositionally biased region" description="Low complexity" evidence="10">
    <location>
        <begin position="34"/>
        <end position="51"/>
    </location>
</feature>
<dbReference type="PIRSF" id="PIRSF006060">
    <property type="entry name" value="AA_transporter"/>
    <property type="match status" value="1"/>
</dbReference>
<name>A0A496PGH7_9MICC</name>
<evidence type="ECO:0000256" key="10">
    <source>
        <dbReference type="SAM" id="MobiDB-lite"/>
    </source>
</evidence>
<evidence type="ECO:0000256" key="5">
    <source>
        <dbReference type="ARBA" id="ARBA00022519"/>
    </source>
</evidence>
<feature type="transmembrane region" description="Helical" evidence="11">
    <location>
        <begin position="474"/>
        <end position="493"/>
    </location>
</feature>
<dbReference type="PROSITE" id="PS00218">
    <property type="entry name" value="AMINO_ACID_PERMEASE_1"/>
    <property type="match status" value="1"/>
</dbReference>
<feature type="transmembrane region" description="Helical" evidence="11">
    <location>
        <begin position="404"/>
        <end position="426"/>
    </location>
</feature>
<keyword evidence="7" id="KW-0029">Amino-acid transport</keyword>
<keyword evidence="5" id="KW-0997">Cell inner membrane</keyword>
<evidence type="ECO:0000313" key="13">
    <source>
        <dbReference type="EMBL" id="RKW69586.1"/>
    </source>
</evidence>
<dbReference type="GO" id="GO:0005886">
    <property type="term" value="C:plasma membrane"/>
    <property type="evidence" value="ECO:0007669"/>
    <property type="project" value="UniProtKB-SubCell"/>
</dbReference>
<dbReference type="Proteomes" id="UP000273119">
    <property type="component" value="Unassembled WGS sequence"/>
</dbReference>
<dbReference type="GO" id="GO:0055085">
    <property type="term" value="P:transmembrane transport"/>
    <property type="evidence" value="ECO:0007669"/>
    <property type="project" value="InterPro"/>
</dbReference>
<keyword evidence="9 11" id="KW-0472">Membrane</keyword>
<protein>
    <submittedName>
        <fullName evidence="13">Amino acid permease</fullName>
    </submittedName>
</protein>
<feature type="transmembrane region" description="Helical" evidence="11">
    <location>
        <begin position="201"/>
        <end position="224"/>
    </location>
</feature>
<proteinExistence type="inferred from homology"/>
<dbReference type="Pfam" id="PF00324">
    <property type="entry name" value="AA_permease"/>
    <property type="match status" value="1"/>
</dbReference>
<dbReference type="EMBL" id="QQXL01000008">
    <property type="protein sequence ID" value="RKW69586.1"/>
    <property type="molecule type" value="Genomic_DNA"/>
</dbReference>
<evidence type="ECO:0000256" key="2">
    <source>
        <dbReference type="ARBA" id="ARBA00008583"/>
    </source>
</evidence>
<evidence type="ECO:0000256" key="7">
    <source>
        <dbReference type="ARBA" id="ARBA00022970"/>
    </source>
</evidence>
<evidence type="ECO:0000256" key="11">
    <source>
        <dbReference type="SAM" id="Phobius"/>
    </source>
</evidence>
<feature type="domain" description="Amino acid permease/ SLC12A" evidence="12">
    <location>
        <begin position="62"/>
        <end position="496"/>
    </location>
</feature>
<keyword evidence="3" id="KW-0813">Transport</keyword>
<dbReference type="Gene3D" id="1.20.1740.10">
    <property type="entry name" value="Amino acid/polyamine transporter I"/>
    <property type="match status" value="1"/>
</dbReference>
<reference evidence="13 14" key="1">
    <citation type="submission" date="2018-07" db="EMBL/GenBank/DDBJ databases">
        <title>Arthrobacter sp. nov., isolated from raw cow's milk with high bacterial count.</title>
        <authorList>
            <person name="Hahne J."/>
            <person name="Isele D."/>
            <person name="Lipski A."/>
        </authorList>
    </citation>
    <scope>NUCLEOTIDE SEQUENCE [LARGE SCALE GENOMIC DNA]</scope>
    <source>
        <strain evidence="13 14">JZ R-183</strain>
    </source>
</reference>